<dbReference type="Gene3D" id="3.40.630.30">
    <property type="match status" value="1"/>
</dbReference>
<reference evidence="1 2" key="1">
    <citation type="submission" date="2016-10" db="EMBL/GenBank/DDBJ databases">
        <authorList>
            <person name="de Groot N.N."/>
        </authorList>
    </citation>
    <scope>NUCLEOTIDE SEQUENCE [LARGE SCALE GENOMIC DNA]</scope>
    <source>
        <strain evidence="1 2">B25</strain>
    </source>
</reference>
<accession>A0A1H9CY39</accession>
<gene>
    <name evidence="1" type="ORF">SAMN04487977_102353</name>
</gene>
<keyword evidence="2" id="KW-1185">Reference proteome</keyword>
<dbReference type="RefSeq" id="WP_218141027.1">
    <property type="nucleotide sequence ID" value="NZ_FOFU01000002.1"/>
</dbReference>
<protein>
    <recommendedName>
        <fullName evidence="3">Acetyltransferase (GNAT) domain-containing protein</fullName>
    </recommendedName>
</protein>
<dbReference type="AlphaFoldDB" id="A0A1H9CY39"/>
<dbReference type="SUPFAM" id="SSF55729">
    <property type="entry name" value="Acyl-CoA N-acyltransferases (Nat)"/>
    <property type="match status" value="1"/>
</dbReference>
<evidence type="ECO:0008006" key="3">
    <source>
        <dbReference type="Google" id="ProtNLM"/>
    </source>
</evidence>
<proteinExistence type="predicted"/>
<evidence type="ECO:0000313" key="1">
    <source>
        <dbReference type="EMBL" id="SEQ06049.1"/>
    </source>
</evidence>
<dbReference type="Proteomes" id="UP000182360">
    <property type="component" value="Unassembled WGS sequence"/>
</dbReference>
<organism evidence="1 2">
    <name type="scientific">Treponema bryantii</name>
    <dbReference type="NCBI Taxonomy" id="163"/>
    <lineage>
        <taxon>Bacteria</taxon>
        <taxon>Pseudomonadati</taxon>
        <taxon>Spirochaetota</taxon>
        <taxon>Spirochaetia</taxon>
        <taxon>Spirochaetales</taxon>
        <taxon>Treponemataceae</taxon>
        <taxon>Treponema</taxon>
    </lineage>
</organism>
<dbReference type="InterPro" id="IPR016181">
    <property type="entry name" value="Acyl_CoA_acyltransferase"/>
</dbReference>
<sequence length="116" mass="13365">MIEFKKTTDFPRGTLYNQLVDAYSFNEECRKIWDTTWKEYDDFLYNNPVAAEKFSFITLLDGGPVGHISWDPGHSPDYVEIGHNCILIKCKGQGLGHAQLAEAVRIIKEIMRVWVL</sequence>
<evidence type="ECO:0000313" key="2">
    <source>
        <dbReference type="Proteomes" id="UP000182360"/>
    </source>
</evidence>
<name>A0A1H9CY39_9SPIR</name>
<dbReference type="EMBL" id="FOFU01000002">
    <property type="protein sequence ID" value="SEQ06049.1"/>
    <property type="molecule type" value="Genomic_DNA"/>
</dbReference>